<feature type="chain" id="PRO_5037794808" description="C4-dicarboxylate ABC transporter substrate-binding protein" evidence="2">
    <location>
        <begin position="29"/>
        <end position="344"/>
    </location>
</feature>
<dbReference type="InterPro" id="IPR038404">
    <property type="entry name" value="TRAP_DctP_sf"/>
</dbReference>
<dbReference type="Proteomes" id="UP000622890">
    <property type="component" value="Unassembled WGS sequence"/>
</dbReference>
<accession>A0A934T3C3</accession>
<evidence type="ECO:0000256" key="2">
    <source>
        <dbReference type="SAM" id="SignalP"/>
    </source>
</evidence>
<evidence type="ECO:0000256" key="1">
    <source>
        <dbReference type="SAM" id="MobiDB-lite"/>
    </source>
</evidence>
<dbReference type="EMBL" id="JAEPBG010000038">
    <property type="protein sequence ID" value="MBK4739112.1"/>
    <property type="molecule type" value="Genomic_DNA"/>
</dbReference>
<keyword evidence="4" id="KW-1185">Reference proteome</keyword>
<comment type="caution">
    <text evidence="3">The sequence shown here is derived from an EMBL/GenBank/DDBJ whole genome shotgun (WGS) entry which is preliminary data.</text>
</comment>
<name>A0A934T3C3_9BURK</name>
<protein>
    <recommendedName>
        <fullName evidence="5">C4-dicarboxylate ABC transporter substrate-binding protein</fullName>
    </recommendedName>
</protein>
<sequence length="344" mass="37367">MMLRENRRVLTTVLCATVGMMTSLTSQAATTFTLNPPIGSADAIAKGMELWCEKAASATQGRVLCAVGSVRVPPENAAAALQSGKVDLICFPHKTDPQRYKISRIADLPLLGDFAETTSIAYQRIYNKSQLMANEHKGYKVLAVFTQPPSFLFTSQLRPERVPAAQALRTSTDVGAPRNPLRKRSNTVQGAPAAPEKSGNEDGSRYLIGTTTEFKALPGHATMRSALMFKGGVSNVSYVFALNQNQWNRLSARDKEALDRISGVEAAALMGRTLDAQAWKANISMHDAGIAFYPPTEAILVRTRNEFTAADKDWIAKANSAGIHHPASLLTTFRKAISQQEEAE</sequence>
<organism evidence="3 4">
    <name type="scientific">Noviherbaspirillum pedocola</name>
    <dbReference type="NCBI Taxonomy" id="2801341"/>
    <lineage>
        <taxon>Bacteria</taxon>
        <taxon>Pseudomonadati</taxon>
        <taxon>Pseudomonadota</taxon>
        <taxon>Betaproteobacteria</taxon>
        <taxon>Burkholderiales</taxon>
        <taxon>Oxalobacteraceae</taxon>
        <taxon>Noviherbaspirillum</taxon>
    </lineage>
</organism>
<keyword evidence="2" id="KW-0732">Signal</keyword>
<evidence type="ECO:0000313" key="4">
    <source>
        <dbReference type="Proteomes" id="UP000622890"/>
    </source>
</evidence>
<reference evidence="3" key="1">
    <citation type="submission" date="2021-01" db="EMBL/GenBank/DDBJ databases">
        <title>Genome sequence of strain Noviherbaspirillum sp. DKR-6.</title>
        <authorList>
            <person name="Chaudhary D.K."/>
        </authorList>
    </citation>
    <scope>NUCLEOTIDE SEQUENCE</scope>
    <source>
        <strain evidence="3">DKR-6</strain>
    </source>
</reference>
<proteinExistence type="predicted"/>
<evidence type="ECO:0008006" key="5">
    <source>
        <dbReference type="Google" id="ProtNLM"/>
    </source>
</evidence>
<dbReference type="RefSeq" id="WP_200598478.1">
    <property type="nucleotide sequence ID" value="NZ_JAEPBG010000038.1"/>
</dbReference>
<evidence type="ECO:0000313" key="3">
    <source>
        <dbReference type="EMBL" id="MBK4739112.1"/>
    </source>
</evidence>
<feature type="signal peptide" evidence="2">
    <location>
        <begin position="1"/>
        <end position="28"/>
    </location>
</feature>
<dbReference type="AlphaFoldDB" id="A0A934T3C3"/>
<gene>
    <name evidence="3" type="ORF">JJB74_31315</name>
</gene>
<feature type="region of interest" description="Disordered" evidence="1">
    <location>
        <begin position="168"/>
        <end position="205"/>
    </location>
</feature>
<dbReference type="Gene3D" id="3.40.190.170">
    <property type="entry name" value="Bacterial extracellular solute-binding protein, family 7"/>
    <property type="match status" value="2"/>
</dbReference>